<evidence type="ECO:0000313" key="3">
    <source>
        <dbReference type="Proteomes" id="UP001642540"/>
    </source>
</evidence>
<dbReference type="Pfam" id="PF05729">
    <property type="entry name" value="NACHT"/>
    <property type="match status" value="1"/>
</dbReference>
<evidence type="ECO:0000259" key="1">
    <source>
        <dbReference type="Pfam" id="PF05729"/>
    </source>
</evidence>
<dbReference type="SUPFAM" id="SSF48403">
    <property type="entry name" value="Ankyrin repeat"/>
    <property type="match status" value="1"/>
</dbReference>
<gene>
    <name evidence="2" type="ORF">ODALV1_LOCUS12314</name>
</gene>
<dbReference type="Proteomes" id="UP001642540">
    <property type="component" value="Unassembled WGS sequence"/>
</dbReference>
<dbReference type="InterPro" id="IPR027417">
    <property type="entry name" value="P-loop_NTPase"/>
</dbReference>
<dbReference type="SUPFAM" id="SSF52540">
    <property type="entry name" value="P-loop containing nucleoside triphosphate hydrolases"/>
    <property type="match status" value="1"/>
</dbReference>
<dbReference type="Gene3D" id="3.40.50.300">
    <property type="entry name" value="P-loop containing nucleotide triphosphate hydrolases"/>
    <property type="match status" value="1"/>
</dbReference>
<dbReference type="InterPro" id="IPR007111">
    <property type="entry name" value="NACHT_NTPase"/>
</dbReference>
<dbReference type="EMBL" id="CAXLJM020000036">
    <property type="protein sequence ID" value="CAL8106224.1"/>
    <property type="molecule type" value="Genomic_DNA"/>
</dbReference>
<keyword evidence="3" id="KW-1185">Reference proteome</keyword>
<accession>A0ABP1QK36</accession>
<comment type="caution">
    <text evidence="2">The sequence shown here is derived from an EMBL/GenBank/DDBJ whole genome shotgun (WGS) entry which is preliminary data.</text>
</comment>
<dbReference type="Gene3D" id="1.25.40.20">
    <property type="entry name" value="Ankyrin repeat-containing domain"/>
    <property type="match status" value="1"/>
</dbReference>
<feature type="domain" description="NACHT" evidence="1">
    <location>
        <begin position="355"/>
        <end position="515"/>
    </location>
</feature>
<evidence type="ECO:0000313" key="2">
    <source>
        <dbReference type="EMBL" id="CAL8106224.1"/>
    </source>
</evidence>
<organism evidence="2 3">
    <name type="scientific">Orchesella dallaii</name>
    <dbReference type="NCBI Taxonomy" id="48710"/>
    <lineage>
        <taxon>Eukaryota</taxon>
        <taxon>Metazoa</taxon>
        <taxon>Ecdysozoa</taxon>
        <taxon>Arthropoda</taxon>
        <taxon>Hexapoda</taxon>
        <taxon>Collembola</taxon>
        <taxon>Entomobryomorpha</taxon>
        <taxon>Entomobryoidea</taxon>
        <taxon>Orchesellidae</taxon>
        <taxon>Orchesellinae</taxon>
        <taxon>Orchesella</taxon>
    </lineage>
</organism>
<protein>
    <recommendedName>
        <fullName evidence="1">NACHT domain-containing protein</fullName>
    </recommendedName>
</protein>
<name>A0ABP1QK36_9HEXA</name>
<sequence>MNGPPGLSEFVEKCQDFSGETPIVLVISTFDIELTFRKIEDNTDAPINIVTEEESTGKWSEAENSIAICKSVRKPKDFLKKYFEMVDTDNDDEKNEDCPISRKLVILTEENYQDVLRDVGNMVKEGLFESNCIQLENDTISWVDLSESMKQNVLQRKIILQKNETTLKDLSKTNDGFEDALTKLCGPLLIELINDNCPIILADEIPPVNQDQRQVYVGRKISPRNQISSKIFQSSGKDLFLFTGIQKEQLVSKYVTRGKTYSTGDVAQPVDGKLPVLASNRDALKFRILSGKKGFNEISEKTSRAVHYLHHNDEIFTWVKSKGSLATIQDAVDGSTSMFDENDSDFLQKFESNQVTIISGEGGTGKTKFLENIGRKLQHEYSNDLVFFIKISQLASKMRELHGPSFNADNVVNGITKVLNISTFEEEILKEIIKKNAGKRIHFLLDGFDQIEHCNVKIAMKCLKRMRQQFDYSIRVWVTVRPHLLKLLENFLTSLNYSYELQPLDTTQQTQFIISYSGPDGTNPEEYIKTCNQLTNEKGWDLFILPEQCRLIADVFQDLSVQQQKDAPDRTENKLNEDYLFAEIYGLHTNNIEKKYRESNSDGALSKDDLQYQIMFEAIQKLFPGWTSPFQKLLKKQDFITGLMDSNSAAFLVSRFIIKMILEESSNALREDKHEFLFTEFLWNQLACVGVRKKFGDHALFLYEFKHPVIAHLLNDMIPSIRHVDQHIIESLQETTTSYRLKQLAIACCYNNFANLLQFILARRPFEEHDYNVFDENLLFVAVSNTNVELFGNLLGKYVEHRGNVVIRDISIRPGVSLLQAAVARGDIAIVNYLLGPHDFEELVRIGKSKSCQGLLHLTVSNSFLNQPKVIEQKREILRQLHSLNGELLSEKDKQGCKPIVSPFVHVDLHIEMINLGADLLAGNELNETILHIAAGYMSASDYNKLVEAIPRSAIGGLLKGRPDIRRTPLHCVLQNFNPLEETLKTFKEYDGIDINATDENGENIIDIAIKMTRSPQCISNILECVTENLE</sequence>
<reference evidence="2 3" key="1">
    <citation type="submission" date="2024-08" db="EMBL/GenBank/DDBJ databases">
        <authorList>
            <person name="Cucini C."/>
            <person name="Frati F."/>
        </authorList>
    </citation>
    <scope>NUCLEOTIDE SEQUENCE [LARGE SCALE GENOMIC DNA]</scope>
</reference>
<dbReference type="InterPro" id="IPR036770">
    <property type="entry name" value="Ankyrin_rpt-contain_sf"/>
</dbReference>
<proteinExistence type="predicted"/>